<proteinExistence type="predicted"/>
<evidence type="ECO:0000313" key="3">
    <source>
        <dbReference type="Proteomes" id="UP001576784"/>
    </source>
</evidence>
<keyword evidence="3" id="KW-1185">Reference proteome</keyword>
<dbReference type="Proteomes" id="UP001576784">
    <property type="component" value="Unassembled WGS sequence"/>
</dbReference>
<feature type="signal peptide" evidence="1">
    <location>
        <begin position="1"/>
        <end position="31"/>
    </location>
</feature>
<evidence type="ECO:0000256" key="1">
    <source>
        <dbReference type="SAM" id="SignalP"/>
    </source>
</evidence>
<name>A0ABV4Y1C9_9CYAN</name>
<evidence type="ECO:0000313" key="2">
    <source>
        <dbReference type="EMBL" id="MFB2897806.1"/>
    </source>
</evidence>
<protein>
    <submittedName>
        <fullName evidence="2">Uncharacterized protein</fullName>
    </submittedName>
</protein>
<comment type="caution">
    <text evidence="2">The sequence shown here is derived from an EMBL/GenBank/DDBJ whole genome shotgun (WGS) entry which is preliminary data.</text>
</comment>
<organism evidence="2 3">
    <name type="scientific">Floridaenema flaviceps BLCC-F50</name>
    <dbReference type="NCBI Taxonomy" id="3153642"/>
    <lineage>
        <taxon>Bacteria</taxon>
        <taxon>Bacillati</taxon>
        <taxon>Cyanobacteriota</taxon>
        <taxon>Cyanophyceae</taxon>
        <taxon>Oscillatoriophycideae</taxon>
        <taxon>Aerosakkonematales</taxon>
        <taxon>Aerosakkonemataceae</taxon>
        <taxon>Floridanema</taxon>
        <taxon>Floridanema flaviceps</taxon>
    </lineage>
</organism>
<accession>A0ABV4Y1C9</accession>
<reference evidence="2 3" key="1">
    <citation type="submission" date="2024-09" db="EMBL/GenBank/DDBJ databases">
        <title>Floridaenema gen nov. (Aerosakkonemataceae, Aerosakkonematales ord. nov., Cyanobacteria) from benthic tropical and subtropical fresh waters, with the description of four new species.</title>
        <authorList>
            <person name="Moretto J.A."/>
            <person name="Berthold D.E."/>
            <person name="Lefler F.W."/>
            <person name="Huang I.-S."/>
            <person name="Laughinghouse H. IV."/>
        </authorList>
    </citation>
    <scope>NUCLEOTIDE SEQUENCE [LARGE SCALE GENOMIC DNA]</scope>
    <source>
        <strain evidence="2 3">BLCC-F50</strain>
    </source>
</reference>
<feature type="chain" id="PRO_5045847734" evidence="1">
    <location>
        <begin position="32"/>
        <end position="240"/>
    </location>
</feature>
<keyword evidence="1" id="KW-0732">Signal</keyword>
<dbReference type="RefSeq" id="WP_413267417.1">
    <property type="nucleotide sequence ID" value="NZ_JBHFNR010000265.1"/>
</dbReference>
<dbReference type="EMBL" id="JBHFNR010000265">
    <property type="protein sequence ID" value="MFB2897806.1"/>
    <property type="molecule type" value="Genomic_DNA"/>
</dbReference>
<gene>
    <name evidence="2" type="ORF">ACE1CI_33230</name>
</gene>
<sequence>MKLKKFAKTKILTTFVVSLTLCGIASIPASAVPINPLSDLLGQIQRYFNQAENYISQALAEKIKPLEEAVNEDFQTAINSAIGVLGIPDPITARKSVEETLSDSDVAVNPLERTTNEVDRQITRSTAAATLGTEGQQRTQQEITATKQSVDLVQQQAQQAQEEVVTQNVMKRIAQQNTQISAMLGAMRNDSLQSAQRQELANINLTNISRSLDSQNQAKSNEMVGAGLETLKITSRAKLF</sequence>